<dbReference type="EMBL" id="KV878131">
    <property type="protein sequence ID" value="OJJ03844.1"/>
    <property type="molecule type" value="Genomic_DNA"/>
</dbReference>
<evidence type="ECO:0000256" key="1">
    <source>
        <dbReference type="SAM" id="MobiDB-lite"/>
    </source>
</evidence>
<feature type="chain" id="PRO_5013222473" evidence="2">
    <location>
        <begin position="17"/>
        <end position="199"/>
    </location>
</feature>
<reference evidence="4" key="1">
    <citation type="journal article" date="2017" name="Genome Biol.">
        <title>Comparative genomics reveals high biological diversity and specific adaptations in the industrially and medically important fungal genus Aspergillus.</title>
        <authorList>
            <person name="de Vries R.P."/>
            <person name="Riley R."/>
            <person name="Wiebenga A."/>
            <person name="Aguilar-Osorio G."/>
            <person name="Amillis S."/>
            <person name="Uchima C.A."/>
            <person name="Anderluh G."/>
            <person name="Asadollahi M."/>
            <person name="Askin M."/>
            <person name="Barry K."/>
            <person name="Battaglia E."/>
            <person name="Bayram O."/>
            <person name="Benocci T."/>
            <person name="Braus-Stromeyer S.A."/>
            <person name="Caldana C."/>
            <person name="Canovas D."/>
            <person name="Cerqueira G.C."/>
            <person name="Chen F."/>
            <person name="Chen W."/>
            <person name="Choi C."/>
            <person name="Clum A."/>
            <person name="Dos Santos R.A."/>
            <person name="Damasio A.R."/>
            <person name="Diallinas G."/>
            <person name="Emri T."/>
            <person name="Fekete E."/>
            <person name="Flipphi M."/>
            <person name="Freyberg S."/>
            <person name="Gallo A."/>
            <person name="Gournas C."/>
            <person name="Habgood R."/>
            <person name="Hainaut M."/>
            <person name="Harispe M.L."/>
            <person name="Henrissat B."/>
            <person name="Hilden K.S."/>
            <person name="Hope R."/>
            <person name="Hossain A."/>
            <person name="Karabika E."/>
            <person name="Karaffa L."/>
            <person name="Karanyi Z."/>
            <person name="Krasevec N."/>
            <person name="Kuo A."/>
            <person name="Kusch H."/>
            <person name="LaButti K."/>
            <person name="Lagendijk E.L."/>
            <person name="Lapidus A."/>
            <person name="Levasseur A."/>
            <person name="Lindquist E."/>
            <person name="Lipzen A."/>
            <person name="Logrieco A.F."/>
            <person name="MacCabe A."/>
            <person name="Maekelae M.R."/>
            <person name="Malavazi I."/>
            <person name="Melin P."/>
            <person name="Meyer V."/>
            <person name="Mielnichuk N."/>
            <person name="Miskei M."/>
            <person name="Molnar A.P."/>
            <person name="Mule G."/>
            <person name="Ngan C.Y."/>
            <person name="Orejas M."/>
            <person name="Orosz E."/>
            <person name="Ouedraogo J.P."/>
            <person name="Overkamp K.M."/>
            <person name="Park H.-S."/>
            <person name="Perrone G."/>
            <person name="Piumi F."/>
            <person name="Punt P.J."/>
            <person name="Ram A.F."/>
            <person name="Ramon A."/>
            <person name="Rauscher S."/>
            <person name="Record E."/>
            <person name="Riano-Pachon D.M."/>
            <person name="Robert V."/>
            <person name="Roehrig J."/>
            <person name="Ruller R."/>
            <person name="Salamov A."/>
            <person name="Salih N.S."/>
            <person name="Samson R.A."/>
            <person name="Sandor E."/>
            <person name="Sanguinetti M."/>
            <person name="Schuetze T."/>
            <person name="Sepcic K."/>
            <person name="Shelest E."/>
            <person name="Sherlock G."/>
            <person name="Sophianopoulou V."/>
            <person name="Squina F.M."/>
            <person name="Sun H."/>
            <person name="Susca A."/>
            <person name="Todd R.B."/>
            <person name="Tsang A."/>
            <person name="Unkles S.E."/>
            <person name="van de Wiele N."/>
            <person name="van Rossen-Uffink D."/>
            <person name="Oliveira J.V."/>
            <person name="Vesth T.C."/>
            <person name="Visser J."/>
            <person name="Yu J.-H."/>
            <person name="Zhou M."/>
            <person name="Andersen M.R."/>
            <person name="Archer D.B."/>
            <person name="Baker S.E."/>
            <person name="Benoit I."/>
            <person name="Brakhage A.A."/>
            <person name="Braus G.H."/>
            <person name="Fischer R."/>
            <person name="Frisvad J.C."/>
            <person name="Goldman G.H."/>
            <person name="Houbraken J."/>
            <person name="Oakley B."/>
            <person name="Pocsi I."/>
            <person name="Scazzocchio C."/>
            <person name="Seiboth B."/>
            <person name="vanKuyk P.A."/>
            <person name="Wortman J."/>
            <person name="Dyer P.S."/>
            <person name="Grigoriev I.V."/>
        </authorList>
    </citation>
    <scope>NUCLEOTIDE SEQUENCE [LARGE SCALE GENOMIC DNA]</scope>
    <source>
        <strain evidence="4">CBS 583.65</strain>
    </source>
</reference>
<proteinExistence type="predicted"/>
<evidence type="ECO:0000313" key="4">
    <source>
        <dbReference type="Proteomes" id="UP000184073"/>
    </source>
</evidence>
<sequence>MCLMLLFSAWYYLRHAVIRHQRSRAKADPTPSSPSIPISRLGRIRVCPEPDGAPQGLRPRGEGSQIPSPIPAGQLPRAPQSLADAEKHRDWQWKGELSRSTERRQQTRQYAAGPNRQEGQLMPQKYRTPAVEWLTGRKGQALSARLRRTWLALTAPMVALGIVESRARDSACSVAQPHPRSTVSKAWFTRGVPTTQFAV</sequence>
<feature type="region of interest" description="Disordered" evidence="1">
    <location>
        <begin position="44"/>
        <end position="119"/>
    </location>
</feature>
<protein>
    <submittedName>
        <fullName evidence="3">Uncharacterized protein</fullName>
    </submittedName>
</protein>
<evidence type="ECO:0000313" key="3">
    <source>
        <dbReference type="EMBL" id="OJJ03844.1"/>
    </source>
</evidence>
<dbReference type="RefSeq" id="XP_040669606.1">
    <property type="nucleotide sequence ID" value="XM_040816329.1"/>
</dbReference>
<dbReference type="GeneID" id="63731840"/>
<gene>
    <name evidence="3" type="ORF">ASPVEDRAFT_762278</name>
</gene>
<evidence type="ECO:0000256" key="2">
    <source>
        <dbReference type="SAM" id="SignalP"/>
    </source>
</evidence>
<name>A0A1L9PQN6_ASPVE</name>
<keyword evidence="4" id="KW-1185">Reference proteome</keyword>
<organism evidence="3 4">
    <name type="scientific">Aspergillus versicolor CBS 583.65</name>
    <dbReference type="NCBI Taxonomy" id="1036611"/>
    <lineage>
        <taxon>Eukaryota</taxon>
        <taxon>Fungi</taxon>
        <taxon>Dikarya</taxon>
        <taxon>Ascomycota</taxon>
        <taxon>Pezizomycotina</taxon>
        <taxon>Eurotiomycetes</taxon>
        <taxon>Eurotiomycetidae</taxon>
        <taxon>Eurotiales</taxon>
        <taxon>Aspergillaceae</taxon>
        <taxon>Aspergillus</taxon>
        <taxon>Aspergillus subgen. Nidulantes</taxon>
    </lineage>
</organism>
<dbReference type="VEuPathDB" id="FungiDB:ASPVEDRAFT_762278"/>
<keyword evidence="2" id="KW-0732">Signal</keyword>
<feature type="compositionally biased region" description="Basic and acidic residues" evidence="1">
    <location>
        <begin position="84"/>
        <end position="105"/>
    </location>
</feature>
<dbReference type="Proteomes" id="UP000184073">
    <property type="component" value="Unassembled WGS sequence"/>
</dbReference>
<accession>A0A1L9PQN6</accession>
<feature type="signal peptide" evidence="2">
    <location>
        <begin position="1"/>
        <end position="16"/>
    </location>
</feature>
<dbReference type="AlphaFoldDB" id="A0A1L9PQN6"/>